<dbReference type="InterPro" id="IPR008271">
    <property type="entry name" value="Ser/Thr_kinase_AS"/>
</dbReference>
<evidence type="ECO:0000313" key="20">
    <source>
        <dbReference type="EMBL" id="KAG5562746.1"/>
    </source>
</evidence>
<dbReference type="AlphaFoldDB" id="A0AAV6LCU5"/>
<evidence type="ECO:0000313" key="21">
    <source>
        <dbReference type="Proteomes" id="UP000823749"/>
    </source>
</evidence>
<dbReference type="GO" id="GO:0005524">
    <property type="term" value="F:ATP binding"/>
    <property type="evidence" value="ECO:0007669"/>
    <property type="project" value="UniProtKB-KW"/>
</dbReference>
<keyword evidence="4" id="KW-0597">Phosphoprotein</keyword>
<evidence type="ECO:0000256" key="4">
    <source>
        <dbReference type="ARBA" id="ARBA00022553"/>
    </source>
</evidence>
<dbReference type="PROSITE" id="PS50011">
    <property type="entry name" value="PROTEIN_KINASE_DOM"/>
    <property type="match status" value="1"/>
</dbReference>
<evidence type="ECO:0000256" key="14">
    <source>
        <dbReference type="ARBA" id="ARBA00023157"/>
    </source>
</evidence>
<keyword evidence="7" id="KW-0732">Signal</keyword>
<protein>
    <recommendedName>
        <fullName evidence="2">non-specific serine/threonine protein kinase</fullName>
        <ecNumber evidence="2">2.7.11.1</ecNumber>
    </recommendedName>
</protein>
<dbReference type="SMART" id="SM00220">
    <property type="entry name" value="S_TKc"/>
    <property type="match status" value="1"/>
</dbReference>
<dbReference type="PANTHER" id="PTHR47976:SF1">
    <property type="entry name" value="G-TYPE LECTIN S-RECEPTOR-LIKE SERINE_THREONINE-PROTEIN KINASE SD2-5"/>
    <property type="match status" value="1"/>
</dbReference>
<keyword evidence="16" id="KW-0325">Glycoprotein</keyword>
<dbReference type="PROSITE" id="PS00108">
    <property type="entry name" value="PROTEIN_KINASE_ST"/>
    <property type="match status" value="1"/>
</dbReference>
<evidence type="ECO:0000256" key="3">
    <source>
        <dbReference type="ARBA" id="ARBA00022527"/>
    </source>
</evidence>
<comment type="subcellular location">
    <subcellularLocation>
        <location evidence="1">Membrane</location>
        <topology evidence="1">Single-pass type I membrane protein</topology>
    </subcellularLocation>
</comment>
<dbReference type="Proteomes" id="UP000823749">
    <property type="component" value="Chromosome 2"/>
</dbReference>
<dbReference type="GO" id="GO:0030246">
    <property type="term" value="F:carbohydrate binding"/>
    <property type="evidence" value="ECO:0007669"/>
    <property type="project" value="UniProtKB-KW"/>
</dbReference>
<keyword evidence="3" id="KW-0723">Serine/threonine-protein kinase</keyword>
<evidence type="ECO:0000256" key="11">
    <source>
        <dbReference type="ARBA" id="ARBA00022840"/>
    </source>
</evidence>
<keyword evidence="15" id="KW-0675">Receptor</keyword>
<dbReference type="GO" id="GO:0004674">
    <property type="term" value="F:protein serine/threonine kinase activity"/>
    <property type="evidence" value="ECO:0007669"/>
    <property type="project" value="UniProtKB-KW"/>
</dbReference>
<dbReference type="Gene3D" id="1.10.510.10">
    <property type="entry name" value="Transferase(Phosphotransferase) domain 1"/>
    <property type="match status" value="1"/>
</dbReference>
<dbReference type="Pfam" id="PF00069">
    <property type="entry name" value="Pkinase"/>
    <property type="match status" value="1"/>
</dbReference>
<dbReference type="PANTHER" id="PTHR47976">
    <property type="entry name" value="G-TYPE LECTIN S-RECEPTOR-LIKE SERINE/THREONINE-PROTEIN KINASE SD2-5"/>
    <property type="match status" value="1"/>
</dbReference>
<evidence type="ECO:0000256" key="8">
    <source>
        <dbReference type="ARBA" id="ARBA00022734"/>
    </source>
</evidence>
<dbReference type="Gene3D" id="3.30.200.20">
    <property type="entry name" value="Phosphorylase Kinase, domain 1"/>
    <property type="match status" value="1"/>
</dbReference>
<dbReference type="SUPFAM" id="SSF56112">
    <property type="entry name" value="Protein kinase-like (PK-like)"/>
    <property type="match status" value="1"/>
</dbReference>
<evidence type="ECO:0000256" key="6">
    <source>
        <dbReference type="ARBA" id="ARBA00022692"/>
    </source>
</evidence>
<gene>
    <name evidence="20" type="ORF">RHGRI_005467</name>
</gene>
<evidence type="ECO:0000259" key="19">
    <source>
        <dbReference type="PROSITE" id="PS50011"/>
    </source>
</evidence>
<comment type="catalytic activity">
    <reaction evidence="17">
        <text>L-threonyl-[protein] + ATP = O-phospho-L-threonyl-[protein] + ADP + H(+)</text>
        <dbReference type="Rhea" id="RHEA:46608"/>
        <dbReference type="Rhea" id="RHEA-COMP:11060"/>
        <dbReference type="Rhea" id="RHEA-COMP:11605"/>
        <dbReference type="ChEBI" id="CHEBI:15378"/>
        <dbReference type="ChEBI" id="CHEBI:30013"/>
        <dbReference type="ChEBI" id="CHEBI:30616"/>
        <dbReference type="ChEBI" id="CHEBI:61977"/>
        <dbReference type="ChEBI" id="CHEBI:456216"/>
        <dbReference type="EC" id="2.7.11.1"/>
    </reaction>
</comment>
<keyword evidence="10" id="KW-0418">Kinase</keyword>
<accession>A0AAV6LCU5</accession>
<comment type="caution">
    <text evidence="20">The sequence shown here is derived from an EMBL/GenBank/DDBJ whole genome shotgun (WGS) entry which is preliminary data.</text>
</comment>
<evidence type="ECO:0000256" key="2">
    <source>
        <dbReference type="ARBA" id="ARBA00012513"/>
    </source>
</evidence>
<organism evidence="20 21">
    <name type="scientific">Rhododendron griersonianum</name>
    <dbReference type="NCBI Taxonomy" id="479676"/>
    <lineage>
        <taxon>Eukaryota</taxon>
        <taxon>Viridiplantae</taxon>
        <taxon>Streptophyta</taxon>
        <taxon>Embryophyta</taxon>
        <taxon>Tracheophyta</taxon>
        <taxon>Spermatophyta</taxon>
        <taxon>Magnoliopsida</taxon>
        <taxon>eudicotyledons</taxon>
        <taxon>Gunneridae</taxon>
        <taxon>Pentapetalae</taxon>
        <taxon>asterids</taxon>
        <taxon>Ericales</taxon>
        <taxon>Ericaceae</taxon>
        <taxon>Ericoideae</taxon>
        <taxon>Rhodoreae</taxon>
        <taxon>Rhododendron</taxon>
    </lineage>
</organism>
<dbReference type="InterPro" id="IPR051343">
    <property type="entry name" value="G-type_lectin_kinases/EP1-like"/>
</dbReference>
<dbReference type="InterPro" id="IPR000719">
    <property type="entry name" value="Prot_kinase_dom"/>
</dbReference>
<keyword evidence="11" id="KW-0067">ATP-binding</keyword>
<keyword evidence="8" id="KW-0430">Lectin</keyword>
<evidence type="ECO:0000256" key="13">
    <source>
        <dbReference type="ARBA" id="ARBA00023136"/>
    </source>
</evidence>
<evidence type="ECO:0000256" key="18">
    <source>
        <dbReference type="ARBA" id="ARBA00048679"/>
    </source>
</evidence>
<keyword evidence="14" id="KW-1015">Disulfide bond</keyword>
<keyword evidence="9" id="KW-0547">Nucleotide-binding</keyword>
<evidence type="ECO:0000256" key="17">
    <source>
        <dbReference type="ARBA" id="ARBA00047899"/>
    </source>
</evidence>
<dbReference type="EC" id="2.7.11.1" evidence="2"/>
<sequence>MEGIGQGKKEVRAEVTIIGRIHHLHLVKLKGFCAEGAHRLLAYEFMANGSLDKWIFKKNKEGFMLDWNTRFNIALGMAKGLAYLHEDCDSKIIHCDIKPENVLLDDHFHAKVSDFGLAKLMTREQSHVFTTLGGTRGYIAPERIKSYVLSEKSDVYSYGMVLLEIIGGRKNFDPSETSAKSHYPSYAFKMMEEGKLRSILDSKLEIDEEDERVAIAVKVALWCIQEDMHRRPSMTKVVQMLEGISVVPPPPNPMASWTSSGSLDCNSNAYISARSAFGAEITVGEN</sequence>
<evidence type="ECO:0000256" key="16">
    <source>
        <dbReference type="ARBA" id="ARBA00023180"/>
    </source>
</evidence>
<evidence type="ECO:0000256" key="7">
    <source>
        <dbReference type="ARBA" id="ARBA00022729"/>
    </source>
</evidence>
<evidence type="ECO:0000256" key="15">
    <source>
        <dbReference type="ARBA" id="ARBA00023170"/>
    </source>
</evidence>
<name>A0AAV6LCU5_9ERIC</name>
<dbReference type="PIRSF" id="PIRSF000654">
    <property type="entry name" value="Integrin-linked_kinase"/>
    <property type="match status" value="1"/>
</dbReference>
<keyword evidence="13" id="KW-0472">Membrane</keyword>
<evidence type="ECO:0000256" key="5">
    <source>
        <dbReference type="ARBA" id="ARBA00022679"/>
    </source>
</evidence>
<dbReference type="InterPro" id="IPR011009">
    <property type="entry name" value="Kinase-like_dom_sf"/>
</dbReference>
<dbReference type="EMBL" id="JACTNZ010000002">
    <property type="protein sequence ID" value="KAG5562746.1"/>
    <property type="molecule type" value="Genomic_DNA"/>
</dbReference>
<keyword evidence="21" id="KW-1185">Reference proteome</keyword>
<keyword evidence="12" id="KW-1133">Transmembrane helix</keyword>
<keyword evidence="5" id="KW-0808">Transferase</keyword>
<evidence type="ECO:0000256" key="12">
    <source>
        <dbReference type="ARBA" id="ARBA00022989"/>
    </source>
</evidence>
<comment type="catalytic activity">
    <reaction evidence="18">
        <text>L-seryl-[protein] + ATP = O-phospho-L-seryl-[protein] + ADP + H(+)</text>
        <dbReference type="Rhea" id="RHEA:17989"/>
        <dbReference type="Rhea" id="RHEA-COMP:9863"/>
        <dbReference type="Rhea" id="RHEA-COMP:11604"/>
        <dbReference type="ChEBI" id="CHEBI:15378"/>
        <dbReference type="ChEBI" id="CHEBI:29999"/>
        <dbReference type="ChEBI" id="CHEBI:30616"/>
        <dbReference type="ChEBI" id="CHEBI:83421"/>
        <dbReference type="ChEBI" id="CHEBI:456216"/>
        <dbReference type="EC" id="2.7.11.1"/>
    </reaction>
</comment>
<reference evidence="20" key="1">
    <citation type="submission" date="2020-08" db="EMBL/GenBank/DDBJ databases">
        <title>Plant Genome Project.</title>
        <authorList>
            <person name="Zhang R.-G."/>
        </authorList>
    </citation>
    <scope>NUCLEOTIDE SEQUENCE</scope>
    <source>
        <strain evidence="20">WSP0</strain>
        <tissue evidence="20">Leaf</tissue>
    </source>
</reference>
<evidence type="ECO:0000256" key="10">
    <source>
        <dbReference type="ARBA" id="ARBA00022777"/>
    </source>
</evidence>
<feature type="domain" description="Protein kinase" evidence="19">
    <location>
        <begin position="1"/>
        <end position="244"/>
    </location>
</feature>
<proteinExistence type="predicted"/>
<dbReference type="FunFam" id="1.10.510.10:FF:000248">
    <property type="entry name" value="S-receptor-like kinase 5"/>
    <property type="match status" value="1"/>
</dbReference>
<evidence type="ECO:0000256" key="1">
    <source>
        <dbReference type="ARBA" id="ARBA00004479"/>
    </source>
</evidence>
<keyword evidence="6" id="KW-0812">Transmembrane</keyword>
<dbReference type="GO" id="GO:0016020">
    <property type="term" value="C:membrane"/>
    <property type="evidence" value="ECO:0007669"/>
    <property type="project" value="UniProtKB-SubCell"/>
</dbReference>
<evidence type="ECO:0000256" key="9">
    <source>
        <dbReference type="ARBA" id="ARBA00022741"/>
    </source>
</evidence>